<gene>
    <name evidence="2" type="ORF">BCUN_1317</name>
</gene>
<organism evidence="2 3">
    <name type="scientific">Bifidobacterium cuniculi</name>
    <dbReference type="NCBI Taxonomy" id="1688"/>
    <lineage>
        <taxon>Bacteria</taxon>
        <taxon>Bacillati</taxon>
        <taxon>Actinomycetota</taxon>
        <taxon>Actinomycetes</taxon>
        <taxon>Bifidobacteriales</taxon>
        <taxon>Bifidobacteriaceae</taxon>
        <taxon>Bifidobacterium</taxon>
    </lineage>
</organism>
<evidence type="ECO:0000313" key="3">
    <source>
        <dbReference type="Proteomes" id="UP000029067"/>
    </source>
</evidence>
<dbReference type="AlphaFoldDB" id="A0A087AX49"/>
<dbReference type="eggNOG" id="ENOG5031KGE">
    <property type="taxonomic scope" value="Bacteria"/>
</dbReference>
<dbReference type="EMBL" id="JGYV01000008">
    <property type="protein sequence ID" value="KFI63349.1"/>
    <property type="molecule type" value="Genomic_DNA"/>
</dbReference>
<sequence length="167" mass="18148">MNKALDLDVPHMAGDFTGMSMLWTVVAVALLAAAALAAATVWLSRPKRRRARPHGAHAPASSQQAWLQRIQDVVSSYESGSIGEDEAYAQLAAIARRFASERSGRTLTTHTLSDLERAPRGDGGGNWDALRLTISALYPPEFADPGQRQANVRTAAGWVADLVERWR</sequence>
<evidence type="ECO:0000256" key="1">
    <source>
        <dbReference type="SAM" id="Phobius"/>
    </source>
</evidence>
<proteinExistence type="predicted"/>
<evidence type="ECO:0000313" key="2">
    <source>
        <dbReference type="EMBL" id="KFI63349.1"/>
    </source>
</evidence>
<keyword evidence="1" id="KW-0812">Transmembrane</keyword>
<keyword evidence="1" id="KW-1133">Transmembrane helix</keyword>
<comment type="caution">
    <text evidence="2">The sequence shown here is derived from an EMBL/GenBank/DDBJ whole genome shotgun (WGS) entry which is preliminary data.</text>
</comment>
<accession>A0A087AX49</accession>
<dbReference type="Proteomes" id="UP000029067">
    <property type="component" value="Unassembled WGS sequence"/>
</dbReference>
<keyword evidence="3" id="KW-1185">Reference proteome</keyword>
<dbReference type="STRING" id="1688.BCUN_1317"/>
<dbReference type="RefSeq" id="WP_033518099.1">
    <property type="nucleotide sequence ID" value="NZ_JGYV01000008.1"/>
</dbReference>
<reference evidence="2 3" key="1">
    <citation type="submission" date="2014-03" db="EMBL/GenBank/DDBJ databases">
        <title>Genomics of Bifidobacteria.</title>
        <authorList>
            <person name="Ventura M."/>
            <person name="Milani C."/>
            <person name="Lugli G.A."/>
        </authorList>
    </citation>
    <scope>NUCLEOTIDE SEQUENCE [LARGE SCALE GENOMIC DNA]</scope>
    <source>
        <strain evidence="2 3">LMG 10738</strain>
    </source>
</reference>
<protein>
    <submittedName>
        <fullName evidence="2">Uncharacterized protein</fullName>
    </submittedName>
</protein>
<keyword evidence="1" id="KW-0472">Membrane</keyword>
<name>A0A087AX49_9BIFI</name>
<feature type="transmembrane region" description="Helical" evidence="1">
    <location>
        <begin position="20"/>
        <end position="43"/>
    </location>
</feature>